<protein>
    <recommendedName>
        <fullName evidence="4">Lipoprotein</fullName>
    </recommendedName>
</protein>
<dbReference type="AlphaFoldDB" id="A0A9W6JMK2"/>
<dbReference type="PROSITE" id="PS51257">
    <property type="entry name" value="PROKAR_LIPOPROTEIN"/>
    <property type="match status" value="1"/>
</dbReference>
<evidence type="ECO:0000313" key="3">
    <source>
        <dbReference type="Proteomes" id="UP001143309"/>
    </source>
</evidence>
<sequence length="214" mass="22239">MRSGGLKRLGLVSGLLAGALALSACSTVGGDQPQQAGQDGGQNASLATKLIMGTPNPPPLSEPVDTQIKRDCPPVDVLDGAAAFRAYATPGSADPFDIRYQASIADTARECSSLGVEAAIRVGVTGRVILGPKGSPGSFRLPLRIAVVDEKGVPVYSRMHPIDVTVPAGQTQADFPHIEDGVVVPIPANRFRGWKIMVGYDPSGATQTRASRAR</sequence>
<keyword evidence="3" id="KW-1185">Reference proteome</keyword>
<dbReference type="RefSeq" id="WP_271200343.1">
    <property type="nucleotide sequence ID" value="NZ_BSFL01000002.1"/>
</dbReference>
<organism evidence="2 3">
    <name type="scientific">Methylopila turkensis</name>
    <dbReference type="NCBI Taxonomy" id="1437816"/>
    <lineage>
        <taxon>Bacteria</taxon>
        <taxon>Pseudomonadati</taxon>
        <taxon>Pseudomonadota</taxon>
        <taxon>Alphaproteobacteria</taxon>
        <taxon>Hyphomicrobiales</taxon>
        <taxon>Methylopilaceae</taxon>
        <taxon>Methylopila</taxon>
    </lineage>
</organism>
<feature type="signal peptide" evidence="1">
    <location>
        <begin position="1"/>
        <end position="24"/>
    </location>
</feature>
<gene>
    <name evidence="2" type="ORF">GCM10008174_15930</name>
</gene>
<comment type="caution">
    <text evidence="2">The sequence shown here is derived from an EMBL/GenBank/DDBJ whole genome shotgun (WGS) entry which is preliminary data.</text>
</comment>
<reference evidence="2" key="2">
    <citation type="submission" date="2023-01" db="EMBL/GenBank/DDBJ databases">
        <authorList>
            <person name="Sun Q."/>
            <person name="Evtushenko L."/>
        </authorList>
    </citation>
    <scope>NUCLEOTIDE SEQUENCE</scope>
    <source>
        <strain evidence="2">VKM B-2748</strain>
    </source>
</reference>
<evidence type="ECO:0000256" key="1">
    <source>
        <dbReference type="SAM" id="SignalP"/>
    </source>
</evidence>
<name>A0A9W6JMK2_9HYPH</name>
<dbReference type="EMBL" id="BSFL01000002">
    <property type="protein sequence ID" value="GLK79852.1"/>
    <property type="molecule type" value="Genomic_DNA"/>
</dbReference>
<feature type="chain" id="PRO_5040913912" description="Lipoprotein" evidence="1">
    <location>
        <begin position="25"/>
        <end position="214"/>
    </location>
</feature>
<reference evidence="2" key="1">
    <citation type="journal article" date="2014" name="Int. J. Syst. Evol. Microbiol.">
        <title>Complete genome sequence of Corynebacterium casei LMG S-19264T (=DSM 44701T), isolated from a smear-ripened cheese.</title>
        <authorList>
            <consortium name="US DOE Joint Genome Institute (JGI-PGF)"/>
            <person name="Walter F."/>
            <person name="Albersmeier A."/>
            <person name="Kalinowski J."/>
            <person name="Ruckert C."/>
        </authorList>
    </citation>
    <scope>NUCLEOTIDE SEQUENCE</scope>
    <source>
        <strain evidence="2">VKM B-2748</strain>
    </source>
</reference>
<dbReference type="Proteomes" id="UP001143309">
    <property type="component" value="Unassembled WGS sequence"/>
</dbReference>
<evidence type="ECO:0000313" key="2">
    <source>
        <dbReference type="EMBL" id="GLK79852.1"/>
    </source>
</evidence>
<proteinExistence type="predicted"/>
<accession>A0A9W6JMK2</accession>
<evidence type="ECO:0008006" key="4">
    <source>
        <dbReference type="Google" id="ProtNLM"/>
    </source>
</evidence>
<keyword evidence="1" id="KW-0732">Signal</keyword>